<dbReference type="EMBL" id="MHVS01000005">
    <property type="protein sequence ID" value="OHA96500.1"/>
    <property type="molecule type" value="Genomic_DNA"/>
</dbReference>
<gene>
    <name evidence="1" type="ORF">A3D49_01320</name>
</gene>
<dbReference type="Proteomes" id="UP000177279">
    <property type="component" value="Unassembled WGS sequence"/>
</dbReference>
<proteinExistence type="predicted"/>
<accession>A0A1G2TGT6</accession>
<protein>
    <submittedName>
        <fullName evidence="1">Uncharacterized protein</fullName>
    </submittedName>
</protein>
<sequence>MEEMEETKERVCLTGTSRQGGVGGVTLSGIPADLFEKVEGATFGQYWMTVKDGKLVFSPTREPLPNPVTDEEMLPFWRRRSERQGHLREMLFDPEERSDSPSFMVNSLCGYDYTPESYHTNAGLLESYGFVCMRSQRGEDGKFWETWYLPGAWAAKGELKRMVEKKQREGDKKQGHAAEKQNETKKVISFLCRNVSFGSLDVVVQRAAMMMDD</sequence>
<organism evidence="1 2">
    <name type="scientific">Candidatus Zambryskibacteria bacterium RIFCSPHIGHO2_02_FULL_43_37</name>
    <dbReference type="NCBI Taxonomy" id="1802749"/>
    <lineage>
        <taxon>Bacteria</taxon>
        <taxon>Candidatus Zambryskiibacteriota</taxon>
    </lineage>
</organism>
<reference evidence="1 2" key="1">
    <citation type="journal article" date="2016" name="Nat. Commun.">
        <title>Thousands of microbial genomes shed light on interconnected biogeochemical processes in an aquifer system.</title>
        <authorList>
            <person name="Anantharaman K."/>
            <person name="Brown C.T."/>
            <person name="Hug L.A."/>
            <person name="Sharon I."/>
            <person name="Castelle C.J."/>
            <person name="Probst A.J."/>
            <person name="Thomas B.C."/>
            <person name="Singh A."/>
            <person name="Wilkins M.J."/>
            <person name="Karaoz U."/>
            <person name="Brodie E.L."/>
            <person name="Williams K.H."/>
            <person name="Hubbard S.S."/>
            <person name="Banfield J.F."/>
        </authorList>
    </citation>
    <scope>NUCLEOTIDE SEQUENCE [LARGE SCALE GENOMIC DNA]</scope>
</reference>
<comment type="caution">
    <text evidence="1">The sequence shown here is derived from an EMBL/GenBank/DDBJ whole genome shotgun (WGS) entry which is preliminary data.</text>
</comment>
<evidence type="ECO:0000313" key="1">
    <source>
        <dbReference type="EMBL" id="OHA96500.1"/>
    </source>
</evidence>
<dbReference type="AlphaFoldDB" id="A0A1G2TGT6"/>
<name>A0A1G2TGT6_9BACT</name>
<evidence type="ECO:0000313" key="2">
    <source>
        <dbReference type="Proteomes" id="UP000177279"/>
    </source>
</evidence>